<dbReference type="PANTHER" id="PTHR15337:SF5">
    <property type="entry name" value="ANTERIOR GRADIENT PROTEIN 3"/>
    <property type="match status" value="1"/>
</dbReference>
<protein>
    <submittedName>
        <fullName evidence="5">Anterior gradient protein 3-like protein</fullName>
    </submittedName>
</protein>
<dbReference type="SUPFAM" id="SSF52833">
    <property type="entry name" value="Thioredoxin-like"/>
    <property type="match status" value="2"/>
</dbReference>
<evidence type="ECO:0000256" key="1">
    <source>
        <dbReference type="ARBA" id="ARBA00022729"/>
    </source>
</evidence>
<dbReference type="Pfam" id="PF13899">
    <property type="entry name" value="Thioredoxin_7"/>
    <property type="match status" value="2"/>
</dbReference>
<dbReference type="Proteomes" id="UP000018936">
    <property type="component" value="Unassembled WGS sequence"/>
</dbReference>
<keyword evidence="1 4" id="KW-0732">Signal</keyword>
<dbReference type="InterPro" id="IPR036249">
    <property type="entry name" value="Thioredoxin-like_sf"/>
</dbReference>
<dbReference type="AlphaFoldDB" id="V8NR08"/>
<feature type="region of interest" description="Disordered" evidence="3">
    <location>
        <begin position="178"/>
        <end position="199"/>
    </location>
</feature>
<feature type="chain" id="PRO_5012271855" evidence="4">
    <location>
        <begin position="16"/>
        <end position="343"/>
    </location>
</feature>
<keyword evidence="6" id="KW-1185">Reference proteome</keyword>
<dbReference type="PANTHER" id="PTHR15337">
    <property type="entry name" value="ANTERIOR GRADIENT PROTEIN-RELATED"/>
    <property type="match status" value="1"/>
</dbReference>
<dbReference type="GO" id="GO:0005783">
    <property type="term" value="C:endoplasmic reticulum"/>
    <property type="evidence" value="ECO:0007669"/>
    <property type="project" value="TreeGrafter"/>
</dbReference>
<dbReference type="Gene3D" id="3.40.30.10">
    <property type="entry name" value="Glutaredoxin"/>
    <property type="match status" value="2"/>
</dbReference>
<feature type="signal peptide" evidence="4">
    <location>
        <begin position="1"/>
        <end position="15"/>
    </location>
</feature>
<evidence type="ECO:0000256" key="4">
    <source>
        <dbReference type="SAM" id="SignalP"/>
    </source>
</evidence>
<name>V8NR08_OPHHA</name>
<evidence type="ECO:0000256" key="2">
    <source>
        <dbReference type="ARBA" id="ARBA00038124"/>
    </source>
</evidence>
<evidence type="ECO:0000313" key="6">
    <source>
        <dbReference type="Proteomes" id="UP000018936"/>
    </source>
</evidence>
<feature type="compositionally biased region" description="Polar residues" evidence="3">
    <location>
        <begin position="188"/>
        <end position="199"/>
    </location>
</feature>
<accession>V8NR08</accession>
<evidence type="ECO:0000313" key="5">
    <source>
        <dbReference type="EMBL" id="ETE64118.1"/>
    </source>
</evidence>
<reference evidence="5 6" key="1">
    <citation type="journal article" date="2013" name="Proc. Natl. Acad. Sci. U.S.A.">
        <title>The king cobra genome reveals dynamic gene evolution and adaptation in the snake venom system.</title>
        <authorList>
            <person name="Vonk F.J."/>
            <person name="Casewell N.R."/>
            <person name="Henkel C.V."/>
            <person name="Heimberg A.M."/>
            <person name="Jansen H.J."/>
            <person name="McCleary R.J."/>
            <person name="Kerkkamp H.M."/>
            <person name="Vos R.A."/>
            <person name="Guerreiro I."/>
            <person name="Calvete J.J."/>
            <person name="Wuster W."/>
            <person name="Woods A.E."/>
            <person name="Logan J.M."/>
            <person name="Harrison R.A."/>
            <person name="Castoe T.A."/>
            <person name="de Koning A.P."/>
            <person name="Pollock D.D."/>
            <person name="Yandell M."/>
            <person name="Calderon D."/>
            <person name="Renjifo C."/>
            <person name="Currier R.B."/>
            <person name="Salgado D."/>
            <person name="Pla D."/>
            <person name="Sanz L."/>
            <person name="Hyder A.S."/>
            <person name="Ribeiro J.M."/>
            <person name="Arntzen J.W."/>
            <person name="van den Thillart G.E."/>
            <person name="Boetzer M."/>
            <person name="Pirovano W."/>
            <person name="Dirks R.P."/>
            <person name="Spaink H.P."/>
            <person name="Duboule D."/>
            <person name="McGlinn E."/>
            <person name="Kini R.M."/>
            <person name="Richardson M.K."/>
        </authorList>
    </citation>
    <scope>NUCLEOTIDE SEQUENCE</scope>
    <source>
        <tissue evidence="5">Blood</tissue>
    </source>
</reference>
<sequence length="343" mass="39394">MHSAVSLSFISLAISSNFAIAIKKEKQVPQTLSRGWGDDITWVQTYEEGLYQAKQSNKPLMVIHHLEDCQYCRALKKVFAESQEIQEMCQNDFIMLNLMHETTDKNLSPDGQYVPRIMFIDPSLTVRADITGRYTNRLYTYEPQDLAVCKFFFSRLHSEYEYLQDYFSKDTLGGTVGIAEGRAPPNRQPMTPRTGDTLSNEPSWGDQLIWTQTYEEALFKSKTSNKPIMIIHHLEECPHSQALKKVFAEHKDIQKLAASFVLLNVIYEISDKHLAPDGQYVPRILFVDPTLTIRADITGRYSNRLYAYEPQDVPLSAHAHYVEKGIHINHINMVNFTDILTHS</sequence>
<dbReference type="EMBL" id="AZIM01002390">
    <property type="protein sequence ID" value="ETE64118.1"/>
    <property type="molecule type" value="Genomic_DNA"/>
</dbReference>
<comment type="similarity">
    <text evidence="2">Belongs to the AGR family.</text>
</comment>
<comment type="caution">
    <text evidence="5">The sequence shown here is derived from an EMBL/GenBank/DDBJ whole genome shotgun (WGS) entry which is preliminary data.</text>
</comment>
<proteinExistence type="inferred from homology"/>
<feature type="non-terminal residue" evidence="5">
    <location>
        <position position="1"/>
    </location>
</feature>
<evidence type="ECO:0000256" key="3">
    <source>
        <dbReference type="SAM" id="MobiDB-lite"/>
    </source>
</evidence>
<dbReference type="InterPro" id="IPR051099">
    <property type="entry name" value="AGR/TXD"/>
</dbReference>
<gene>
    <name evidence="5" type="primary">Agr3</name>
    <name evidence="5" type="ORF">L345_10120</name>
</gene>
<dbReference type="OrthoDB" id="262308at2759"/>
<organism evidence="5 6">
    <name type="scientific">Ophiophagus hannah</name>
    <name type="common">King cobra</name>
    <name type="synonym">Naja hannah</name>
    <dbReference type="NCBI Taxonomy" id="8665"/>
    <lineage>
        <taxon>Eukaryota</taxon>
        <taxon>Metazoa</taxon>
        <taxon>Chordata</taxon>
        <taxon>Craniata</taxon>
        <taxon>Vertebrata</taxon>
        <taxon>Euteleostomi</taxon>
        <taxon>Lepidosauria</taxon>
        <taxon>Squamata</taxon>
        <taxon>Bifurcata</taxon>
        <taxon>Unidentata</taxon>
        <taxon>Episquamata</taxon>
        <taxon>Toxicofera</taxon>
        <taxon>Serpentes</taxon>
        <taxon>Colubroidea</taxon>
        <taxon>Elapidae</taxon>
        <taxon>Elapinae</taxon>
        <taxon>Ophiophagus</taxon>
    </lineage>
</organism>
<dbReference type="GO" id="GO:0002162">
    <property type="term" value="F:dystroglycan binding"/>
    <property type="evidence" value="ECO:0007669"/>
    <property type="project" value="TreeGrafter"/>
</dbReference>
<dbReference type="FunFam" id="3.40.30.10:FF:000036">
    <property type="entry name" value="anterior gradient protein 2 homolog"/>
    <property type="match status" value="2"/>
</dbReference>